<keyword evidence="2" id="KW-1185">Reference proteome</keyword>
<evidence type="ECO:0000313" key="1">
    <source>
        <dbReference type="EMBL" id="CAI9101488.1"/>
    </source>
</evidence>
<protein>
    <submittedName>
        <fullName evidence="1">OLC1v1038824C1</fullName>
    </submittedName>
</protein>
<dbReference type="EMBL" id="OX459121">
    <property type="protein sequence ID" value="CAI9101488.1"/>
    <property type="molecule type" value="Genomic_DNA"/>
</dbReference>
<dbReference type="Proteomes" id="UP001161247">
    <property type="component" value="Chromosome 4"/>
</dbReference>
<gene>
    <name evidence="1" type="ORF">OLC1_LOCUS11067</name>
</gene>
<reference evidence="1" key="1">
    <citation type="submission" date="2023-03" db="EMBL/GenBank/DDBJ databases">
        <authorList>
            <person name="Julca I."/>
        </authorList>
    </citation>
    <scope>NUCLEOTIDE SEQUENCE</scope>
</reference>
<accession>A0AAV1D3T5</accession>
<evidence type="ECO:0000313" key="2">
    <source>
        <dbReference type="Proteomes" id="UP001161247"/>
    </source>
</evidence>
<proteinExistence type="predicted"/>
<dbReference type="AlphaFoldDB" id="A0AAV1D3T5"/>
<organism evidence="1 2">
    <name type="scientific">Oldenlandia corymbosa var. corymbosa</name>
    <dbReference type="NCBI Taxonomy" id="529605"/>
    <lineage>
        <taxon>Eukaryota</taxon>
        <taxon>Viridiplantae</taxon>
        <taxon>Streptophyta</taxon>
        <taxon>Embryophyta</taxon>
        <taxon>Tracheophyta</taxon>
        <taxon>Spermatophyta</taxon>
        <taxon>Magnoliopsida</taxon>
        <taxon>eudicotyledons</taxon>
        <taxon>Gunneridae</taxon>
        <taxon>Pentapetalae</taxon>
        <taxon>asterids</taxon>
        <taxon>lamiids</taxon>
        <taxon>Gentianales</taxon>
        <taxon>Rubiaceae</taxon>
        <taxon>Rubioideae</taxon>
        <taxon>Spermacoceae</taxon>
        <taxon>Hedyotis-Oldenlandia complex</taxon>
        <taxon>Oldenlandia</taxon>
    </lineage>
</organism>
<sequence length="375" mass="39405">MDELGVDLTFDVDWALGEIFNDDGNADVGGVGPQNEVPIQEEDWGLHNFFQADMEVDPADFAGQNLAVPPHNEVLEVPAGNDAWNLDIFFDHEHPAAPNHLHIPPGPGVELPQPGIDVDPANFSGQILAVPPQNEILEVPAAEEDWNLDILFGHPHPALPNLDIQGQPGAAGNEMPADEEWNLGELFAGNEFPSPNIGVQGVAPAGGLIPLDPLIFIPWITDVLHHLGAAANQGDQGPPLPVVDPVEFLEWINSDHPELAAMVGQGAGMNVPGGYNFLDPEVIQSWIHEYNAEQQPAAHAAPLPVVEATVPADEQGAGGGGAAPGAGGVVALLMNEEEGGDEALTAVAAQAAANVGTDVETYVQNFIQDLLPPEA</sequence>
<name>A0AAV1D3T5_OLDCO</name>